<dbReference type="EMBL" id="CAJNYT010000075">
    <property type="protein sequence ID" value="CAF3327426.1"/>
    <property type="molecule type" value="Genomic_DNA"/>
</dbReference>
<evidence type="ECO:0000313" key="6">
    <source>
        <dbReference type="EMBL" id="CAF4287311.1"/>
    </source>
</evidence>
<evidence type="ECO:0000313" key="4">
    <source>
        <dbReference type="EMBL" id="CAF3430648.1"/>
    </source>
</evidence>
<evidence type="ECO:0000313" key="3">
    <source>
        <dbReference type="EMBL" id="CAF3414704.1"/>
    </source>
</evidence>
<dbReference type="EMBL" id="CAJNYD010002581">
    <property type="protein sequence ID" value="CAF3430648.1"/>
    <property type="molecule type" value="Genomic_DNA"/>
</dbReference>
<accession>A0A817U8M8</accession>
<evidence type="ECO:0000313" key="7">
    <source>
        <dbReference type="EMBL" id="CAF4618172.1"/>
    </source>
</evidence>
<dbReference type="InterPro" id="IPR023213">
    <property type="entry name" value="CAT-like_dom_sf"/>
</dbReference>
<evidence type="ECO:0000313" key="1">
    <source>
        <dbReference type="EMBL" id="CAF3275231.1"/>
    </source>
</evidence>
<organism evidence="2 9">
    <name type="scientific">Rotaria socialis</name>
    <dbReference type="NCBI Taxonomy" id="392032"/>
    <lineage>
        <taxon>Eukaryota</taxon>
        <taxon>Metazoa</taxon>
        <taxon>Spiralia</taxon>
        <taxon>Gnathifera</taxon>
        <taxon>Rotifera</taxon>
        <taxon>Eurotatoria</taxon>
        <taxon>Bdelloidea</taxon>
        <taxon>Philodinida</taxon>
        <taxon>Philodinidae</taxon>
        <taxon>Rotaria</taxon>
    </lineage>
</organism>
<dbReference type="Proteomes" id="UP000663848">
    <property type="component" value="Unassembled WGS sequence"/>
</dbReference>
<evidence type="ECO:0000313" key="9">
    <source>
        <dbReference type="Proteomes" id="UP000663872"/>
    </source>
</evidence>
<evidence type="ECO:0000313" key="2">
    <source>
        <dbReference type="EMBL" id="CAF3327426.1"/>
    </source>
</evidence>
<dbReference type="Proteomes" id="UP000663873">
    <property type="component" value="Unassembled WGS sequence"/>
</dbReference>
<dbReference type="Proteomes" id="UP000663872">
    <property type="component" value="Unassembled WGS sequence"/>
</dbReference>
<dbReference type="EMBL" id="CAJNYU010001127">
    <property type="protein sequence ID" value="CAF3414704.1"/>
    <property type="molecule type" value="Genomic_DNA"/>
</dbReference>
<dbReference type="EMBL" id="CAJNXB010002763">
    <property type="protein sequence ID" value="CAF3275231.1"/>
    <property type="molecule type" value="Genomic_DNA"/>
</dbReference>
<evidence type="ECO:0000313" key="8">
    <source>
        <dbReference type="EMBL" id="CAF4869043.1"/>
    </source>
</evidence>
<dbReference type="EMBL" id="CAJOBP010027021">
    <property type="protein sequence ID" value="CAF4618172.1"/>
    <property type="molecule type" value="Genomic_DNA"/>
</dbReference>
<dbReference type="OrthoDB" id="1862401at2759"/>
<dbReference type="AlphaFoldDB" id="A0A817U8M8"/>
<reference evidence="2" key="1">
    <citation type="submission" date="2021-02" db="EMBL/GenBank/DDBJ databases">
        <authorList>
            <person name="Nowell W R."/>
        </authorList>
    </citation>
    <scope>NUCLEOTIDE SEQUENCE</scope>
</reference>
<dbReference type="EMBL" id="CAJOBQ010000188">
    <property type="protein sequence ID" value="CAF4287311.1"/>
    <property type="molecule type" value="Genomic_DNA"/>
</dbReference>
<dbReference type="Proteomes" id="UP000663825">
    <property type="component" value="Unassembled WGS sequence"/>
</dbReference>
<evidence type="ECO:0000313" key="10">
    <source>
        <dbReference type="Proteomes" id="UP000663873"/>
    </source>
</evidence>
<keyword evidence="10" id="KW-1185">Reference proteome</keyword>
<dbReference type="Proteomes" id="UP000663862">
    <property type="component" value="Unassembled WGS sequence"/>
</dbReference>
<dbReference type="EMBL" id="CAJOBO010000314">
    <property type="protein sequence ID" value="CAF4190360.1"/>
    <property type="molecule type" value="Genomic_DNA"/>
</dbReference>
<dbReference type="Gene3D" id="3.30.559.10">
    <property type="entry name" value="Chloramphenicol acetyltransferase-like domain"/>
    <property type="match status" value="1"/>
</dbReference>
<gene>
    <name evidence="3" type="ORF">FME351_LOCUS10335</name>
    <name evidence="2" type="ORF">GRG538_LOCUS3123</name>
    <name evidence="5" type="ORF">HFQ381_LOCUS6805</name>
    <name evidence="4" type="ORF">LUA448_LOCUS20302</name>
    <name evidence="8" type="ORF">QYT958_LOCUS28507</name>
    <name evidence="1" type="ORF">TIS948_LOCUS16561</name>
    <name evidence="6" type="ORF">TSG867_LOCUS5389</name>
    <name evidence="7" type="ORF">UJA718_LOCUS31871</name>
</gene>
<name>A0A817U8M8_9BILA</name>
<evidence type="ECO:0000313" key="5">
    <source>
        <dbReference type="EMBL" id="CAF4190360.1"/>
    </source>
</evidence>
<dbReference type="Proteomes" id="UP000663851">
    <property type="component" value="Unassembled WGS sequence"/>
</dbReference>
<comment type="caution">
    <text evidence="2">The sequence shown here is derived from an EMBL/GenBank/DDBJ whole genome shotgun (WGS) entry which is preliminary data.</text>
</comment>
<dbReference type="Proteomes" id="UP000663833">
    <property type="component" value="Unassembled WGS sequence"/>
</dbReference>
<protein>
    <submittedName>
        <fullName evidence="2">Uncharacterized protein</fullName>
    </submittedName>
</protein>
<proteinExistence type="predicted"/>
<dbReference type="EMBL" id="CAJOBR010007783">
    <property type="protein sequence ID" value="CAF4869043.1"/>
    <property type="molecule type" value="Genomic_DNA"/>
</dbReference>
<sequence length="147" mass="16728">MTSTFVISPSTPTGNNRRIELVGMDQWTIARIDNVFVYPSEINLDRLKKALNRTLSVWAFVTGRVLLENEQHCIIEICDNPIPVAFVVNNDLKEWPLNSDVIVEVTNSLFPMFIDGVQVMNLCKSSTDEPLVRLKLTHILQSDEWAL</sequence>
<dbReference type="Proteomes" id="UP000663869">
    <property type="component" value="Unassembled WGS sequence"/>
</dbReference>